<keyword evidence="2" id="KW-0132">Cell division</keyword>
<keyword evidence="4 7" id="KW-1133">Transmembrane helix</keyword>
<keyword evidence="5" id="KW-0131">Cell cycle</keyword>
<dbReference type="RefSeq" id="WP_406700781.1">
    <property type="nucleotide sequence ID" value="NZ_CP155447.1"/>
</dbReference>
<evidence type="ECO:0000256" key="3">
    <source>
        <dbReference type="ARBA" id="ARBA00022692"/>
    </source>
</evidence>
<evidence type="ECO:0000256" key="4">
    <source>
        <dbReference type="ARBA" id="ARBA00022989"/>
    </source>
</evidence>
<reference evidence="9" key="1">
    <citation type="submission" date="2024-05" db="EMBL/GenBank/DDBJ databases">
        <title>Planctomycetes of the genus Singulisphaera possess chitinolytic capabilities.</title>
        <authorList>
            <person name="Ivanova A."/>
        </authorList>
    </citation>
    <scope>NUCLEOTIDE SEQUENCE</scope>
    <source>
        <strain evidence="9">Ch08T</strain>
    </source>
</reference>
<evidence type="ECO:0000256" key="5">
    <source>
        <dbReference type="ARBA" id="ARBA00023306"/>
    </source>
</evidence>
<accession>A0AAU7CRM3</accession>
<evidence type="ECO:0000256" key="6">
    <source>
        <dbReference type="SAM" id="MobiDB-lite"/>
    </source>
</evidence>
<dbReference type="AlphaFoldDB" id="A0AAU7CRM3"/>
<organism evidence="9">
    <name type="scientific">Singulisphaera sp. Ch08</name>
    <dbReference type="NCBI Taxonomy" id="3120278"/>
    <lineage>
        <taxon>Bacteria</taxon>
        <taxon>Pseudomonadati</taxon>
        <taxon>Planctomycetota</taxon>
        <taxon>Planctomycetia</taxon>
        <taxon>Isosphaerales</taxon>
        <taxon>Isosphaeraceae</taxon>
        <taxon>Singulisphaera</taxon>
    </lineage>
</organism>
<sequence length="344" mass="39166">MEHREPPRIATADEPSHEAESDPVRSRRFARFVTPPSVRRLSRPRIVLAILACLGLLYVLSLAGIHGLRSLRTFVHKQDEYQLSFSEVVLDPPPPDWYKGGSKHFLERVRKESGEPDRFSLLDLDTEKLRLAFRRDGWVRKAVVTRHNPNRVVVHLVYREPVALVEVDHSKNELIDQDAVILNQDDVNLNAAPTVQLARNKPRLPPFDRQVGEAWKRASGTNKLPAVDESVQAGAKLASFLSSMQRDELLKRSPNLFNAVVVESATKLWVQSGVNLLVFWGMPPNEELPGELPAAEKWRVLSRWIKQDDRTKYDPEFIYGFKINGSQVELTNQDPRKSTGHKSN</sequence>
<evidence type="ECO:0000313" key="9">
    <source>
        <dbReference type="EMBL" id="XBH07945.1"/>
    </source>
</evidence>
<keyword evidence="3 7" id="KW-0812">Transmembrane</keyword>
<dbReference type="Pfam" id="PF08478">
    <property type="entry name" value="POTRA_1"/>
    <property type="match status" value="1"/>
</dbReference>
<name>A0AAU7CRM3_9BACT</name>
<evidence type="ECO:0000256" key="7">
    <source>
        <dbReference type="SAM" id="Phobius"/>
    </source>
</evidence>
<evidence type="ECO:0000256" key="1">
    <source>
        <dbReference type="ARBA" id="ARBA00022475"/>
    </source>
</evidence>
<feature type="region of interest" description="Disordered" evidence="6">
    <location>
        <begin position="1"/>
        <end position="24"/>
    </location>
</feature>
<keyword evidence="7" id="KW-0472">Membrane</keyword>
<proteinExistence type="predicted"/>
<feature type="transmembrane region" description="Helical" evidence="7">
    <location>
        <begin position="46"/>
        <end position="68"/>
    </location>
</feature>
<evidence type="ECO:0000256" key="2">
    <source>
        <dbReference type="ARBA" id="ARBA00022618"/>
    </source>
</evidence>
<gene>
    <name evidence="9" type="ORF">V5E97_18505</name>
</gene>
<feature type="compositionally biased region" description="Basic and acidic residues" evidence="6">
    <location>
        <begin position="14"/>
        <end position="24"/>
    </location>
</feature>
<protein>
    <submittedName>
        <fullName evidence="9">FtsQ-type POTRA domain-containing protein</fullName>
    </submittedName>
</protein>
<keyword evidence="1" id="KW-1003">Cell membrane</keyword>
<dbReference type="EMBL" id="CP155447">
    <property type="protein sequence ID" value="XBH07945.1"/>
    <property type="molecule type" value="Genomic_DNA"/>
</dbReference>
<dbReference type="InterPro" id="IPR013685">
    <property type="entry name" value="POTRA_FtsQ_type"/>
</dbReference>
<feature type="domain" description="POTRA" evidence="8">
    <location>
        <begin position="107"/>
        <end position="157"/>
    </location>
</feature>
<evidence type="ECO:0000259" key="8">
    <source>
        <dbReference type="Pfam" id="PF08478"/>
    </source>
</evidence>